<dbReference type="Proteomes" id="UP000321204">
    <property type="component" value="Chromosome"/>
</dbReference>
<dbReference type="RefSeq" id="WP_146789725.1">
    <property type="nucleotide sequence ID" value="NZ_BAABIO010000003.1"/>
</dbReference>
<proteinExistence type="predicted"/>
<dbReference type="AlphaFoldDB" id="A0A5B8ULU8"/>
<evidence type="ECO:0000313" key="2">
    <source>
        <dbReference type="Proteomes" id="UP000321204"/>
    </source>
</evidence>
<dbReference type="OrthoDB" id="677341at2"/>
<organism evidence="1 2">
    <name type="scientific">Flavisolibacter ginsenosidimutans</name>
    <dbReference type="NCBI Taxonomy" id="661481"/>
    <lineage>
        <taxon>Bacteria</taxon>
        <taxon>Pseudomonadati</taxon>
        <taxon>Bacteroidota</taxon>
        <taxon>Chitinophagia</taxon>
        <taxon>Chitinophagales</taxon>
        <taxon>Chitinophagaceae</taxon>
        <taxon>Flavisolibacter</taxon>
    </lineage>
</organism>
<reference evidence="1 2" key="1">
    <citation type="journal article" date="2015" name="Int. J. Syst. Evol. Microbiol.">
        <title>Flavisolibacter ginsenosidimutans sp. nov., with ginsenoside-converting activity isolated from soil used for cultivating ginseng.</title>
        <authorList>
            <person name="Zhao Y."/>
            <person name="Liu Q."/>
            <person name="Kang M.S."/>
            <person name="Jin F."/>
            <person name="Yu H."/>
            <person name="Im W.T."/>
        </authorList>
    </citation>
    <scope>NUCLEOTIDE SEQUENCE [LARGE SCALE GENOMIC DNA]</scope>
    <source>
        <strain evidence="1 2">Gsoil 636</strain>
    </source>
</reference>
<protein>
    <submittedName>
        <fullName evidence="1">Uncharacterized protein</fullName>
    </submittedName>
</protein>
<dbReference type="EMBL" id="CP042433">
    <property type="protein sequence ID" value="QEC57426.1"/>
    <property type="molecule type" value="Genomic_DNA"/>
</dbReference>
<gene>
    <name evidence="1" type="ORF">FSB75_16455</name>
</gene>
<name>A0A5B8ULU8_9BACT</name>
<keyword evidence="2" id="KW-1185">Reference proteome</keyword>
<evidence type="ECO:0000313" key="1">
    <source>
        <dbReference type="EMBL" id="QEC57426.1"/>
    </source>
</evidence>
<dbReference type="KEGG" id="fgg:FSB75_16455"/>
<accession>A0A5B8ULU8</accession>
<sequence length="74" mass="8878">MEDLFWTTLSLNGRQEEYHIIFENEMYCFIPKGSSKAEYCFRRGHDEWLAVNEESEQVKDGAVEALEKYLMRQH</sequence>